<dbReference type="PANTHER" id="PTHR24104:SF25">
    <property type="entry name" value="PROTEIN LIN-41"/>
    <property type="match status" value="1"/>
</dbReference>
<sequence length="489" mass="53855">MTISRLTKLALAACAAAWFCMLVRPVPADAEPYQGYTYSYWRKAEPSPNAYAPLKTVNGTALGIGPFKQPGDLSVAKDGRIHVLDSGNGRIAVLDRDYRLVRVIGGFRNGTKDDRFDNPQGIFVTDDNRLYVADTGNGRVVELDADGSFVREIGPPKSELVQEGFTFIPIKVALDRAKRIYVVGRGVTDGIMEFDQDGQFQSFLGAPRVAFNPADYFWKRVSTKAQREKMIQFIPTEFNNADIDGDGFLFATTQTATVDPIQRLNPTGTNVLKKDSHAPPVGDLLTEAGKMPAFADVSAGEHGLYSALDTSKGRIFTYDEDGHLLYVFGTVGDQEGAFRTPAAIARAGDRMLALDRDQALLTVFAPTPFGQAVNAAVAYQYEGRQEEARRMWERVLKLDANYELAYTGIGKALLREGRYKEATNHFKLGFDRTYYSKAFALERKRLARAAFGPVMSAAAVALALFWLGRTVLRRRRGPRKTDGKGGVAA</sequence>
<evidence type="ECO:0000256" key="3">
    <source>
        <dbReference type="SAM" id="Phobius"/>
    </source>
</evidence>
<dbReference type="Gene3D" id="1.25.40.10">
    <property type="entry name" value="Tetratricopeptide repeat domain"/>
    <property type="match status" value="1"/>
</dbReference>
<feature type="repeat" description="NHL" evidence="2">
    <location>
        <begin position="116"/>
        <end position="146"/>
    </location>
</feature>
<name>A0ABV5VY26_9BACL</name>
<dbReference type="InterPro" id="IPR011042">
    <property type="entry name" value="6-blade_b-propeller_TolB-like"/>
</dbReference>
<dbReference type="EMBL" id="JBHMAG010000012">
    <property type="protein sequence ID" value="MFB9753116.1"/>
    <property type="molecule type" value="Genomic_DNA"/>
</dbReference>
<evidence type="ECO:0000313" key="6">
    <source>
        <dbReference type="Proteomes" id="UP001589619"/>
    </source>
</evidence>
<proteinExistence type="predicted"/>
<dbReference type="InterPro" id="IPR001258">
    <property type="entry name" value="NHL_repeat"/>
</dbReference>
<dbReference type="Gene3D" id="2.120.10.30">
    <property type="entry name" value="TolB, C-terminal domain"/>
    <property type="match status" value="2"/>
</dbReference>
<evidence type="ECO:0000256" key="2">
    <source>
        <dbReference type="PROSITE-ProRule" id="PRU00504"/>
    </source>
</evidence>
<evidence type="ECO:0000313" key="5">
    <source>
        <dbReference type="EMBL" id="MFB9753116.1"/>
    </source>
</evidence>
<evidence type="ECO:0000256" key="4">
    <source>
        <dbReference type="SAM" id="SignalP"/>
    </source>
</evidence>
<dbReference type="Proteomes" id="UP001589619">
    <property type="component" value="Unassembled WGS sequence"/>
</dbReference>
<accession>A0ABV5VY26</accession>
<organism evidence="5 6">
    <name type="scientific">Paenibacillus hodogayensis</name>
    <dbReference type="NCBI Taxonomy" id="279208"/>
    <lineage>
        <taxon>Bacteria</taxon>
        <taxon>Bacillati</taxon>
        <taxon>Bacillota</taxon>
        <taxon>Bacilli</taxon>
        <taxon>Bacillales</taxon>
        <taxon>Paenibacillaceae</taxon>
        <taxon>Paenibacillus</taxon>
    </lineage>
</organism>
<feature type="chain" id="PRO_5047302255" evidence="4">
    <location>
        <begin position="31"/>
        <end position="489"/>
    </location>
</feature>
<dbReference type="PROSITE" id="PS51125">
    <property type="entry name" value="NHL"/>
    <property type="match status" value="2"/>
</dbReference>
<dbReference type="SUPFAM" id="SSF101898">
    <property type="entry name" value="NHL repeat"/>
    <property type="match status" value="1"/>
</dbReference>
<dbReference type="RefSeq" id="WP_344902311.1">
    <property type="nucleotide sequence ID" value="NZ_BAAAYO010000001.1"/>
</dbReference>
<evidence type="ECO:0000256" key="1">
    <source>
        <dbReference type="ARBA" id="ARBA00022737"/>
    </source>
</evidence>
<reference evidence="5 6" key="1">
    <citation type="submission" date="2024-09" db="EMBL/GenBank/DDBJ databases">
        <authorList>
            <person name="Sun Q."/>
            <person name="Mori K."/>
        </authorList>
    </citation>
    <scope>NUCLEOTIDE SEQUENCE [LARGE SCALE GENOMIC DNA]</scope>
    <source>
        <strain evidence="5 6">JCM 12520</strain>
    </source>
</reference>
<keyword evidence="4" id="KW-0732">Signal</keyword>
<dbReference type="InterPro" id="IPR011990">
    <property type="entry name" value="TPR-like_helical_dom_sf"/>
</dbReference>
<keyword evidence="3" id="KW-0812">Transmembrane</keyword>
<dbReference type="SUPFAM" id="SSF48452">
    <property type="entry name" value="TPR-like"/>
    <property type="match status" value="1"/>
</dbReference>
<feature type="signal peptide" evidence="4">
    <location>
        <begin position="1"/>
        <end position="30"/>
    </location>
</feature>
<comment type="caution">
    <text evidence="5">The sequence shown here is derived from an EMBL/GenBank/DDBJ whole genome shotgun (WGS) entry which is preliminary data.</text>
</comment>
<keyword evidence="6" id="KW-1185">Reference proteome</keyword>
<protein>
    <submittedName>
        <fullName evidence="5">Gluconolactonase</fullName>
    </submittedName>
</protein>
<keyword evidence="3" id="KW-0472">Membrane</keyword>
<dbReference type="InterPro" id="IPR050952">
    <property type="entry name" value="TRIM-NHL_E3_ligases"/>
</dbReference>
<feature type="transmembrane region" description="Helical" evidence="3">
    <location>
        <begin position="446"/>
        <end position="467"/>
    </location>
</feature>
<feature type="repeat" description="NHL" evidence="2">
    <location>
        <begin position="65"/>
        <end position="97"/>
    </location>
</feature>
<dbReference type="CDD" id="cd05819">
    <property type="entry name" value="NHL"/>
    <property type="match status" value="1"/>
</dbReference>
<dbReference type="PANTHER" id="PTHR24104">
    <property type="entry name" value="E3 UBIQUITIN-PROTEIN LIGASE NHLRC1-RELATED"/>
    <property type="match status" value="1"/>
</dbReference>
<gene>
    <name evidence="5" type="ORF">ACFFNY_16240</name>
</gene>
<keyword evidence="1" id="KW-0677">Repeat</keyword>
<dbReference type="Pfam" id="PF01436">
    <property type="entry name" value="NHL"/>
    <property type="match status" value="1"/>
</dbReference>
<keyword evidence="3" id="KW-1133">Transmembrane helix</keyword>